<proteinExistence type="predicted"/>
<evidence type="ECO:0000256" key="1">
    <source>
        <dbReference type="SAM" id="Coils"/>
    </source>
</evidence>
<accession>A0A382NZT8</accession>
<feature type="coiled-coil region" evidence="1">
    <location>
        <begin position="11"/>
        <end position="38"/>
    </location>
</feature>
<name>A0A382NZT8_9ZZZZ</name>
<reference evidence="2" key="1">
    <citation type="submission" date="2018-05" db="EMBL/GenBank/DDBJ databases">
        <authorList>
            <person name="Lanie J.A."/>
            <person name="Ng W.-L."/>
            <person name="Kazmierczak K.M."/>
            <person name="Andrzejewski T.M."/>
            <person name="Davidsen T.M."/>
            <person name="Wayne K.J."/>
            <person name="Tettelin H."/>
            <person name="Glass J.I."/>
            <person name="Rusch D."/>
            <person name="Podicherti R."/>
            <person name="Tsui H.-C.T."/>
            <person name="Winkler M.E."/>
        </authorList>
    </citation>
    <scope>NUCLEOTIDE SEQUENCE</scope>
</reference>
<evidence type="ECO:0000313" key="2">
    <source>
        <dbReference type="EMBL" id="SVC65091.1"/>
    </source>
</evidence>
<dbReference type="EMBL" id="UINC01103023">
    <property type="protein sequence ID" value="SVC65091.1"/>
    <property type="molecule type" value="Genomic_DNA"/>
</dbReference>
<keyword evidence="1" id="KW-0175">Coiled coil</keyword>
<evidence type="ECO:0008006" key="3">
    <source>
        <dbReference type="Google" id="ProtNLM"/>
    </source>
</evidence>
<gene>
    <name evidence="2" type="ORF">METZ01_LOCUS317945</name>
</gene>
<protein>
    <recommendedName>
        <fullName evidence="3">Transcription elongation factor GreA/GreB C-terminal domain-containing protein</fullName>
    </recommendedName>
</protein>
<sequence>MEKVKIREILINTCKKELEKQLNELKKAMDDAQFEANQHIGAMESRYDSFKEEAQARVSGFARQIDTKRRVFPEITRINAKSLHDSVGHGSVVKTDGENYFFSAYILDKPINIDGENYLPISMNSPLGVALEGKKPGESVKIGNDMIKICSIF</sequence>
<dbReference type="AlphaFoldDB" id="A0A382NZT8"/>
<organism evidence="2">
    <name type="scientific">marine metagenome</name>
    <dbReference type="NCBI Taxonomy" id="408172"/>
    <lineage>
        <taxon>unclassified sequences</taxon>
        <taxon>metagenomes</taxon>
        <taxon>ecological metagenomes</taxon>
    </lineage>
</organism>